<dbReference type="CDD" id="cd06558">
    <property type="entry name" value="crotonase-like"/>
    <property type="match status" value="1"/>
</dbReference>
<evidence type="ECO:0000313" key="5">
    <source>
        <dbReference type="EMBL" id="QGZ96197.1"/>
    </source>
</evidence>
<dbReference type="PANTHER" id="PTHR23309:SF49">
    <property type="entry name" value="PEROXISOMAL BIFUNCTIONAL ENZYME"/>
    <property type="match status" value="1"/>
</dbReference>
<evidence type="ECO:0000256" key="3">
    <source>
        <dbReference type="ARBA" id="ARBA00023268"/>
    </source>
</evidence>
<evidence type="ECO:0000256" key="1">
    <source>
        <dbReference type="ARBA" id="ARBA00023235"/>
    </source>
</evidence>
<dbReference type="GO" id="GO:0016853">
    <property type="term" value="F:isomerase activity"/>
    <property type="evidence" value="ECO:0007669"/>
    <property type="project" value="UniProtKB-KW"/>
</dbReference>
<gene>
    <name evidence="5" type="primary">fadB_2</name>
    <name evidence="5" type="ORF">DSM104635_03055</name>
</gene>
<dbReference type="KEGG" id="tsv:DSM104635_03055"/>
<dbReference type="Proteomes" id="UP000431269">
    <property type="component" value="Chromosome"/>
</dbReference>
<dbReference type="EC" id="4.2.1.17" evidence="5"/>
<dbReference type="GO" id="GO:0006635">
    <property type="term" value="P:fatty acid beta-oxidation"/>
    <property type="evidence" value="ECO:0007669"/>
    <property type="project" value="TreeGrafter"/>
</dbReference>
<evidence type="ECO:0000256" key="2">
    <source>
        <dbReference type="ARBA" id="ARBA00023239"/>
    </source>
</evidence>
<dbReference type="InterPro" id="IPR001753">
    <property type="entry name" value="Enoyl-CoA_hydra/iso"/>
</dbReference>
<dbReference type="PANTHER" id="PTHR23309">
    <property type="entry name" value="3-HYDROXYACYL-COA DEHYROGENASE"/>
    <property type="match status" value="1"/>
</dbReference>
<sequence>MSVTVRVEQRIAFVAIANPPVNGLNHTVRAGLFQAFTHISADSAIEGVVLHGHGACFSAGGDIREFGTPQAATDPGLSKDVHPAIENCGRTVVAAIHGYALGGGLETAMACHVRIATPDARLGLPEARLGVIPLSGTQRLPRLVGLETAIDMIATGSEVRAEDAPPGLVGAVVVAGDLLTRAAELARASPPPLARDTPFPSNGAETILARAREKIAAGAFVPFAQHLLEAIEAGAATASFDEGLARARAIYDATVSSPESKAARAAFLAKSREPR</sequence>
<reference evidence="6" key="1">
    <citation type="submission" date="2019-12" db="EMBL/GenBank/DDBJ databases">
        <title>Complete genome of Terracaulis silvestris 0127_4.</title>
        <authorList>
            <person name="Vieira S."/>
            <person name="Riedel T."/>
            <person name="Sproer C."/>
            <person name="Pascual J."/>
            <person name="Boedeker C."/>
            <person name="Overmann J."/>
        </authorList>
    </citation>
    <scope>NUCLEOTIDE SEQUENCE [LARGE SCALE GENOMIC DNA]</scope>
    <source>
        <strain evidence="6">0127_4</strain>
    </source>
</reference>
<protein>
    <submittedName>
        <fullName evidence="5">Putative enoyl-CoA hydratase</fullName>
        <ecNumber evidence="5">4.2.1.17</ecNumber>
    </submittedName>
</protein>
<evidence type="ECO:0000256" key="4">
    <source>
        <dbReference type="RuleBase" id="RU003707"/>
    </source>
</evidence>
<dbReference type="PROSITE" id="PS00166">
    <property type="entry name" value="ENOYL_COA_HYDRATASE"/>
    <property type="match status" value="1"/>
</dbReference>
<keyword evidence="2 5" id="KW-0456">Lyase</keyword>
<dbReference type="EMBL" id="CP047045">
    <property type="protein sequence ID" value="QGZ96197.1"/>
    <property type="molecule type" value="Genomic_DNA"/>
</dbReference>
<dbReference type="InterPro" id="IPR018376">
    <property type="entry name" value="Enoyl-CoA_hyd/isom_CS"/>
</dbReference>
<dbReference type="Pfam" id="PF00378">
    <property type="entry name" value="ECH_1"/>
    <property type="match status" value="1"/>
</dbReference>
<dbReference type="GO" id="GO:0004300">
    <property type="term" value="F:enoyl-CoA hydratase activity"/>
    <property type="evidence" value="ECO:0007669"/>
    <property type="project" value="UniProtKB-EC"/>
</dbReference>
<organism evidence="5 6">
    <name type="scientific">Terricaulis silvestris</name>
    <dbReference type="NCBI Taxonomy" id="2686094"/>
    <lineage>
        <taxon>Bacteria</taxon>
        <taxon>Pseudomonadati</taxon>
        <taxon>Pseudomonadota</taxon>
        <taxon>Alphaproteobacteria</taxon>
        <taxon>Caulobacterales</taxon>
        <taxon>Caulobacteraceae</taxon>
        <taxon>Terricaulis</taxon>
    </lineage>
</organism>
<keyword evidence="1" id="KW-0413">Isomerase</keyword>
<keyword evidence="3" id="KW-0511">Multifunctional enzyme</keyword>
<dbReference type="InterPro" id="IPR029045">
    <property type="entry name" value="ClpP/crotonase-like_dom_sf"/>
</dbReference>
<dbReference type="RefSeq" id="WP_158767004.1">
    <property type="nucleotide sequence ID" value="NZ_CP047045.1"/>
</dbReference>
<accession>A0A6I6MTU7</accession>
<dbReference type="AlphaFoldDB" id="A0A6I6MTU7"/>
<comment type="similarity">
    <text evidence="4">Belongs to the enoyl-CoA hydratase/isomerase family.</text>
</comment>
<name>A0A6I6MTU7_9CAUL</name>
<dbReference type="GO" id="GO:0003857">
    <property type="term" value="F:(3S)-3-hydroxyacyl-CoA dehydrogenase (NAD+) activity"/>
    <property type="evidence" value="ECO:0007669"/>
    <property type="project" value="TreeGrafter"/>
</dbReference>
<proteinExistence type="inferred from homology"/>
<keyword evidence="6" id="KW-1185">Reference proteome</keyword>
<dbReference type="SUPFAM" id="SSF52096">
    <property type="entry name" value="ClpP/crotonase"/>
    <property type="match status" value="1"/>
</dbReference>
<dbReference type="Gene3D" id="3.90.226.10">
    <property type="entry name" value="2-enoyl-CoA Hydratase, Chain A, domain 1"/>
    <property type="match status" value="1"/>
</dbReference>
<evidence type="ECO:0000313" key="6">
    <source>
        <dbReference type="Proteomes" id="UP000431269"/>
    </source>
</evidence>